<dbReference type="GO" id="GO:0000976">
    <property type="term" value="F:transcription cis-regulatory region binding"/>
    <property type="evidence" value="ECO:0007669"/>
    <property type="project" value="TreeGrafter"/>
</dbReference>
<dbReference type="SUPFAM" id="SSF46689">
    <property type="entry name" value="Homeodomain-like"/>
    <property type="match status" value="1"/>
</dbReference>
<dbReference type="InterPro" id="IPR050109">
    <property type="entry name" value="HTH-type_TetR-like_transc_reg"/>
</dbReference>
<keyword evidence="3" id="KW-0804">Transcription</keyword>
<dbReference type="InterPro" id="IPR009057">
    <property type="entry name" value="Homeodomain-like_sf"/>
</dbReference>
<dbReference type="RefSeq" id="WP_191829176.1">
    <property type="nucleotide sequence ID" value="NZ_JACYHB010000008.1"/>
</dbReference>
<evidence type="ECO:0000256" key="2">
    <source>
        <dbReference type="ARBA" id="ARBA00023125"/>
    </source>
</evidence>
<feature type="domain" description="HTH tetR-type" evidence="5">
    <location>
        <begin position="17"/>
        <end position="77"/>
    </location>
</feature>
<organism evidence="6 7">
    <name type="scientific">Cellulosimicrobium arenosum</name>
    <dbReference type="NCBI Taxonomy" id="2708133"/>
    <lineage>
        <taxon>Bacteria</taxon>
        <taxon>Bacillati</taxon>
        <taxon>Actinomycetota</taxon>
        <taxon>Actinomycetes</taxon>
        <taxon>Micrococcales</taxon>
        <taxon>Promicromonosporaceae</taxon>
        <taxon>Cellulosimicrobium</taxon>
    </lineage>
</organism>
<comment type="caution">
    <text evidence="6">The sequence shown here is derived from an EMBL/GenBank/DDBJ whole genome shotgun (WGS) entry which is preliminary data.</text>
</comment>
<dbReference type="Gene3D" id="1.10.357.10">
    <property type="entry name" value="Tetracycline Repressor, domain 2"/>
    <property type="match status" value="1"/>
</dbReference>
<dbReference type="Proteomes" id="UP000610846">
    <property type="component" value="Unassembled WGS sequence"/>
</dbReference>
<dbReference type="PROSITE" id="PS50977">
    <property type="entry name" value="HTH_TETR_2"/>
    <property type="match status" value="1"/>
</dbReference>
<reference evidence="6" key="2">
    <citation type="submission" date="2020-09" db="EMBL/GenBank/DDBJ databases">
        <authorList>
            <person name="Yu Y."/>
        </authorList>
    </citation>
    <scope>NUCLEOTIDE SEQUENCE</scope>
    <source>
        <strain evidence="6">KCTC 49039</strain>
    </source>
</reference>
<gene>
    <name evidence="6" type="ORF">IF651_11060</name>
</gene>
<accession>A0A927PEU5</accession>
<evidence type="ECO:0000313" key="7">
    <source>
        <dbReference type="Proteomes" id="UP000610846"/>
    </source>
</evidence>
<protein>
    <submittedName>
        <fullName evidence="6">TetR/AcrR family transcriptional regulator</fullName>
    </submittedName>
</protein>
<evidence type="ECO:0000256" key="1">
    <source>
        <dbReference type="ARBA" id="ARBA00023015"/>
    </source>
</evidence>
<name>A0A927PEU5_9MICO</name>
<dbReference type="GO" id="GO:0003700">
    <property type="term" value="F:DNA-binding transcription factor activity"/>
    <property type="evidence" value="ECO:0007669"/>
    <property type="project" value="TreeGrafter"/>
</dbReference>
<dbReference type="PANTHER" id="PTHR30055:SF238">
    <property type="entry name" value="MYCOFACTOCIN BIOSYNTHESIS TRANSCRIPTIONAL REGULATOR MFTR-RELATED"/>
    <property type="match status" value="1"/>
</dbReference>
<dbReference type="PANTHER" id="PTHR30055">
    <property type="entry name" value="HTH-TYPE TRANSCRIPTIONAL REGULATOR RUTR"/>
    <property type="match status" value="1"/>
</dbReference>
<evidence type="ECO:0000256" key="4">
    <source>
        <dbReference type="PROSITE-ProRule" id="PRU00335"/>
    </source>
</evidence>
<dbReference type="Pfam" id="PF00440">
    <property type="entry name" value="TetR_N"/>
    <property type="match status" value="1"/>
</dbReference>
<sequence>MTADPSPGDDRRVRLKARTRASIVAAAAALMDEAHGLDFTVDALAQRADVSRRTVFNHFASLDDVVAAVLADALHGIVDSLAEEPPRAADPHAAMAADVVAALRAADLVATISSLTRGLGLQGDACVVAGPLDDLVPDVPAHQAMILLRSLAEVSEELATQLDRRHPEVDRLDVDLTVGSLMSNLVVLYRYWLAETGGQADRSARETWARLLERSLTLHS</sequence>
<feature type="DNA-binding region" description="H-T-H motif" evidence="4">
    <location>
        <begin position="40"/>
        <end position="59"/>
    </location>
</feature>
<keyword evidence="2 4" id="KW-0238">DNA-binding</keyword>
<dbReference type="AlphaFoldDB" id="A0A927PEU5"/>
<keyword evidence="7" id="KW-1185">Reference proteome</keyword>
<evidence type="ECO:0000313" key="6">
    <source>
        <dbReference type="EMBL" id="MBD8079595.1"/>
    </source>
</evidence>
<evidence type="ECO:0000256" key="3">
    <source>
        <dbReference type="ARBA" id="ARBA00023163"/>
    </source>
</evidence>
<dbReference type="InterPro" id="IPR001647">
    <property type="entry name" value="HTH_TetR"/>
</dbReference>
<keyword evidence="1" id="KW-0805">Transcription regulation</keyword>
<reference evidence="6" key="1">
    <citation type="journal article" date="2018" name="Curr. Microbiol.">
        <title>Cellulosimicrobium arenosum sp. nov., Isolated from Marine Sediment Sand.</title>
        <authorList>
            <person name="Oh M."/>
            <person name="Kim J.H."/>
            <person name="Yoon J.H."/>
            <person name="Schumann P."/>
            <person name="Kim W."/>
        </authorList>
    </citation>
    <scope>NUCLEOTIDE SEQUENCE</scope>
    <source>
        <strain evidence="6">KCTC 49039</strain>
    </source>
</reference>
<dbReference type="EMBL" id="JACYHB010000008">
    <property type="protein sequence ID" value="MBD8079595.1"/>
    <property type="molecule type" value="Genomic_DNA"/>
</dbReference>
<proteinExistence type="predicted"/>
<evidence type="ECO:0000259" key="5">
    <source>
        <dbReference type="PROSITE" id="PS50977"/>
    </source>
</evidence>